<reference evidence="1" key="1">
    <citation type="journal article" date="2023" name="bioRxiv">
        <title>Improved chromosome-level genome assembly for marigold (Tagetes erecta).</title>
        <authorList>
            <person name="Jiang F."/>
            <person name="Yuan L."/>
            <person name="Wang S."/>
            <person name="Wang H."/>
            <person name="Xu D."/>
            <person name="Wang A."/>
            <person name="Fan W."/>
        </authorList>
    </citation>
    <scope>NUCLEOTIDE SEQUENCE</scope>
    <source>
        <strain evidence="1">WSJ</strain>
        <tissue evidence="1">Leaf</tissue>
    </source>
</reference>
<gene>
    <name evidence="1" type="ORF">QVD17_42100</name>
</gene>
<dbReference type="Proteomes" id="UP001229421">
    <property type="component" value="Unassembled WGS sequence"/>
</dbReference>
<proteinExistence type="predicted"/>
<name>A0AAD8JMS6_TARER</name>
<dbReference type="AlphaFoldDB" id="A0AAD8JMS6"/>
<organism evidence="1 2">
    <name type="scientific">Tagetes erecta</name>
    <name type="common">African marigold</name>
    <dbReference type="NCBI Taxonomy" id="13708"/>
    <lineage>
        <taxon>Eukaryota</taxon>
        <taxon>Viridiplantae</taxon>
        <taxon>Streptophyta</taxon>
        <taxon>Embryophyta</taxon>
        <taxon>Tracheophyta</taxon>
        <taxon>Spermatophyta</taxon>
        <taxon>Magnoliopsida</taxon>
        <taxon>eudicotyledons</taxon>
        <taxon>Gunneridae</taxon>
        <taxon>Pentapetalae</taxon>
        <taxon>asterids</taxon>
        <taxon>campanulids</taxon>
        <taxon>Asterales</taxon>
        <taxon>Asteraceae</taxon>
        <taxon>Asteroideae</taxon>
        <taxon>Heliantheae alliance</taxon>
        <taxon>Tageteae</taxon>
        <taxon>Tagetes</taxon>
    </lineage>
</organism>
<protein>
    <submittedName>
        <fullName evidence="1">Uncharacterized protein</fullName>
    </submittedName>
</protein>
<evidence type="ECO:0000313" key="1">
    <source>
        <dbReference type="EMBL" id="KAK1406628.1"/>
    </source>
</evidence>
<evidence type="ECO:0000313" key="2">
    <source>
        <dbReference type="Proteomes" id="UP001229421"/>
    </source>
</evidence>
<comment type="caution">
    <text evidence="1">The sequence shown here is derived from an EMBL/GenBank/DDBJ whole genome shotgun (WGS) entry which is preliminary data.</text>
</comment>
<dbReference type="EMBL" id="JAUHHV010000012">
    <property type="protein sequence ID" value="KAK1406628.1"/>
    <property type="molecule type" value="Genomic_DNA"/>
</dbReference>
<sequence length="102" mass="11591">MSSIIGFRFSAVGAKITESTELVSDAAIWLLLDKFTASSVFRLKIFFEVIKERVKEKGEWLGEEVHEEDGWELVDDRVMLLAEKLVDVVAARDEMEGKRGGW</sequence>
<keyword evidence="2" id="KW-1185">Reference proteome</keyword>
<accession>A0AAD8JMS6</accession>